<feature type="chain" id="PRO_5017213134" evidence="6">
    <location>
        <begin position="24"/>
        <end position="331"/>
    </location>
</feature>
<evidence type="ECO:0000256" key="1">
    <source>
        <dbReference type="ARBA" id="ARBA00004418"/>
    </source>
</evidence>
<dbReference type="InterPro" id="IPR038404">
    <property type="entry name" value="TRAP_DctP_sf"/>
</dbReference>
<gene>
    <name evidence="7" type="ORF">D6850_00865</name>
</gene>
<dbReference type="GO" id="GO:0042597">
    <property type="term" value="C:periplasmic space"/>
    <property type="evidence" value="ECO:0007669"/>
    <property type="project" value="UniProtKB-SubCell"/>
</dbReference>
<comment type="similarity">
    <text evidence="2">Belongs to the bacterial solute-binding protein 7 family.</text>
</comment>
<dbReference type="Gene3D" id="3.40.190.170">
    <property type="entry name" value="Bacterial extracellular solute-binding protein, family 7"/>
    <property type="match status" value="1"/>
</dbReference>
<evidence type="ECO:0000313" key="7">
    <source>
        <dbReference type="EMBL" id="RKF16150.1"/>
    </source>
</evidence>
<accession>A0A3A8AZ24</accession>
<evidence type="ECO:0000313" key="8">
    <source>
        <dbReference type="Proteomes" id="UP000281128"/>
    </source>
</evidence>
<evidence type="ECO:0000256" key="4">
    <source>
        <dbReference type="ARBA" id="ARBA00022729"/>
    </source>
</evidence>
<dbReference type="NCBIfam" id="NF037995">
    <property type="entry name" value="TRAP_S1"/>
    <property type="match status" value="1"/>
</dbReference>
<dbReference type="PANTHER" id="PTHR33376">
    <property type="match status" value="1"/>
</dbReference>
<dbReference type="RefSeq" id="WP_121163084.1">
    <property type="nucleotide sequence ID" value="NZ_RAPE01000001.1"/>
</dbReference>
<keyword evidence="5" id="KW-0574">Periplasm</keyword>
<protein>
    <submittedName>
        <fullName evidence="7">C4-dicarboxylate ABC transporter substrate-binding protein</fullName>
    </submittedName>
</protein>
<evidence type="ECO:0000256" key="6">
    <source>
        <dbReference type="SAM" id="SignalP"/>
    </source>
</evidence>
<dbReference type="InterPro" id="IPR018389">
    <property type="entry name" value="DctP_fam"/>
</dbReference>
<sequence>MFMKKILVAGAALALMTATPALAQTTLKLATDSGAKGSPSGDAMDRWADLIEEGTDGEVQVDVFYQNELGSQAEVLDLLVAGDVDMMINWPITAYDERLGVLFTPYMVMSWEEAFDAYKPGGWVNEMLGGIWADLGIKFFGPWPEGFNGIASSGKYAMTPEEAKDLKIRVPAMFPMAESVQALGYQTATIDWSEVFSAIQNGTVDGDGANIIYWDYEYFRDVLDYYNQTKQQFVTGVITMNQGSWEGLSEDQQKVVHDAAMTIMNEAFEQAKERNQYYVDKAKEAGMTYVEPSEEQLNAMAKHVREQVWPMMEGRVGKDIMDTIRANASEL</sequence>
<dbReference type="Pfam" id="PF03480">
    <property type="entry name" value="DctP"/>
    <property type="match status" value="1"/>
</dbReference>
<dbReference type="GO" id="GO:0055085">
    <property type="term" value="P:transmembrane transport"/>
    <property type="evidence" value="ECO:0007669"/>
    <property type="project" value="InterPro"/>
</dbReference>
<dbReference type="Proteomes" id="UP000281128">
    <property type="component" value="Unassembled WGS sequence"/>
</dbReference>
<dbReference type="CDD" id="cd13673">
    <property type="entry name" value="PBP2_TRAP_SBP_like_2"/>
    <property type="match status" value="1"/>
</dbReference>
<organism evidence="7 8">
    <name type="scientific">Roseovarius spongiae</name>
    <dbReference type="NCBI Taxonomy" id="2320272"/>
    <lineage>
        <taxon>Bacteria</taxon>
        <taxon>Pseudomonadati</taxon>
        <taxon>Pseudomonadota</taxon>
        <taxon>Alphaproteobacteria</taxon>
        <taxon>Rhodobacterales</taxon>
        <taxon>Roseobacteraceae</taxon>
        <taxon>Roseovarius</taxon>
    </lineage>
</organism>
<proteinExistence type="inferred from homology"/>
<comment type="subcellular location">
    <subcellularLocation>
        <location evidence="1">Periplasm</location>
    </subcellularLocation>
</comment>
<evidence type="ECO:0000256" key="3">
    <source>
        <dbReference type="ARBA" id="ARBA00022448"/>
    </source>
</evidence>
<dbReference type="AlphaFoldDB" id="A0A3A8AZ24"/>
<evidence type="ECO:0000256" key="5">
    <source>
        <dbReference type="ARBA" id="ARBA00022764"/>
    </source>
</evidence>
<comment type="caution">
    <text evidence="7">The sequence shown here is derived from an EMBL/GenBank/DDBJ whole genome shotgun (WGS) entry which is preliminary data.</text>
</comment>
<name>A0A3A8AZ24_9RHOB</name>
<keyword evidence="4 6" id="KW-0732">Signal</keyword>
<keyword evidence="3" id="KW-0813">Transport</keyword>
<feature type="signal peptide" evidence="6">
    <location>
        <begin position="1"/>
        <end position="23"/>
    </location>
</feature>
<evidence type="ECO:0000256" key="2">
    <source>
        <dbReference type="ARBA" id="ARBA00009023"/>
    </source>
</evidence>
<dbReference type="PANTHER" id="PTHR33376:SF7">
    <property type="entry name" value="C4-DICARBOXYLATE-BINDING PROTEIN DCTB"/>
    <property type="match status" value="1"/>
</dbReference>
<reference evidence="7 8" key="1">
    <citation type="submission" date="2018-09" db="EMBL/GenBank/DDBJ databases">
        <title>Roseovarius spongiae sp. nov., isolated from a marine sponge.</title>
        <authorList>
            <person name="Zhuang L."/>
            <person name="Luo L."/>
        </authorList>
    </citation>
    <scope>NUCLEOTIDE SEQUENCE [LARGE SCALE GENOMIC DNA]</scope>
    <source>
        <strain evidence="7 8">HN-E21</strain>
    </source>
</reference>
<dbReference type="OrthoDB" id="9803763at2"/>
<dbReference type="EMBL" id="RAPE01000001">
    <property type="protein sequence ID" value="RKF16150.1"/>
    <property type="molecule type" value="Genomic_DNA"/>
</dbReference>
<keyword evidence="8" id="KW-1185">Reference proteome</keyword>